<sequence>MGGSSTTSKGSINSDAWLTEENVPELDGCKRGGIHGAWLKNVYGHYGQTPLKQPTNTHLVSGWSFEHSTSKVWGLSIFVCSSFFHGYRSMAWCRHSLKTSKSRDIWASNQWKMRILTSKFYEVLMKNLLA</sequence>
<dbReference type="EMBL" id="JAMYWD010000004">
    <property type="protein sequence ID" value="KAJ4973338.1"/>
    <property type="molecule type" value="Genomic_DNA"/>
</dbReference>
<keyword evidence="2" id="KW-1185">Reference proteome</keyword>
<proteinExistence type="predicted"/>
<accession>A0A9Q0KMF2</accession>
<dbReference type="AlphaFoldDB" id="A0A9Q0KMF2"/>
<evidence type="ECO:0000313" key="2">
    <source>
        <dbReference type="Proteomes" id="UP001141806"/>
    </source>
</evidence>
<dbReference type="Proteomes" id="UP001141806">
    <property type="component" value="Unassembled WGS sequence"/>
</dbReference>
<gene>
    <name evidence="1" type="ORF">NE237_006512</name>
</gene>
<evidence type="ECO:0000313" key="1">
    <source>
        <dbReference type="EMBL" id="KAJ4973338.1"/>
    </source>
</evidence>
<reference evidence="1" key="1">
    <citation type="journal article" date="2023" name="Plant J.">
        <title>The genome of the king protea, Protea cynaroides.</title>
        <authorList>
            <person name="Chang J."/>
            <person name="Duong T.A."/>
            <person name="Schoeman C."/>
            <person name="Ma X."/>
            <person name="Roodt D."/>
            <person name="Barker N."/>
            <person name="Li Z."/>
            <person name="Van de Peer Y."/>
            <person name="Mizrachi E."/>
        </authorList>
    </citation>
    <scope>NUCLEOTIDE SEQUENCE</scope>
    <source>
        <tissue evidence="1">Young leaves</tissue>
    </source>
</reference>
<name>A0A9Q0KMF2_9MAGN</name>
<organism evidence="1 2">
    <name type="scientific">Protea cynaroides</name>
    <dbReference type="NCBI Taxonomy" id="273540"/>
    <lineage>
        <taxon>Eukaryota</taxon>
        <taxon>Viridiplantae</taxon>
        <taxon>Streptophyta</taxon>
        <taxon>Embryophyta</taxon>
        <taxon>Tracheophyta</taxon>
        <taxon>Spermatophyta</taxon>
        <taxon>Magnoliopsida</taxon>
        <taxon>Proteales</taxon>
        <taxon>Proteaceae</taxon>
        <taxon>Protea</taxon>
    </lineage>
</organism>
<comment type="caution">
    <text evidence="1">The sequence shown here is derived from an EMBL/GenBank/DDBJ whole genome shotgun (WGS) entry which is preliminary data.</text>
</comment>
<protein>
    <submittedName>
        <fullName evidence="1">Uncharacterized protein</fullName>
    </submittedName>
</protein>